<dbReference type="PANTHER" id="PTHR12302">
    <property type="entry name" value="EBNA2 BINDING PROTEIN P100"/>
    <property type="match status" value="1"/>
</dbReference>
<proteinExistence type="predicted"/>
<keyword evidence="4" id="KW-0732">Signal</keyword>
<evidence type="ECO:0000256" key="2">
    <source>
        <dbReference type="ARBA" id="ARBA00022759"/>
    </source>
</evidence>
<dbReference type="PROSITE" id="PS51257">
    <property type="entry name" value="PROKAR_LIPOPROTEIN"/>
    <property type="match status" value="1"/>
</dbReference>
<keyword evidence="2" id="KW-0255">Endonuclease</keyword>
<dbReference type="PROSITE" id="PS50830">
    <property type="entry name" value="TNASE_3"/>
    <property type="match status" value="1"/>
</dbReference>
<feature type="signal peptide" evidence="4">
    <location>
        <begin position="1"/>
        <end position="28"/>
    </location>
</feature>
<sequence length="190" mass="21372">MTRTRTLFQNSLKLTGAAALILSLVACEAIFGPPTYPVNNVSDGDTINVKDDGGKNISVRFACVDAPEIPHTNKEKQSKKTADKNQFQWGFKAQQRLQELVKQGGDRVRLTITDTDQYGRKVSEVRLPDGTFVQEVLVKEGLVLVYREYIKDCPSVAIVEQAEAEAKKARRGVWRDTKFVEPWDWRSASK</sequence>
<dbReference type="InterPro" id="IPR035437">
    <property type="entry name" value="SNase_OB-fold_sf"/>
</dbReference>
<name>A0ABV0JSM9_9CYAN</name>
<gene>
    <name evidence="6" type="ORF">NDI37_18245</name>
</gene>
<dbReference type="Pfam" id="PF00565">
    <property type="entry name" value="SNase"/>
    <property type="match status" value="1"/>
</dbReference>
<keyword evidence="1" id="KW-0540">Nuclease</keyword>
<feature type="chain" id="PRO_5047182366" evidence="4">
    <location>
        <begin position="29"/>
        <end position="190"/>
    </location>
</feature>
<dbReference type="SUPFAM" id="SSF50199">
    <property type="entry name" value="Staphylococcal nuclease"/>
    <property type="match status" value="1"/>
</dbReference>
<dbReference type="SMART" id="SM00318">
    <property type="entry name" value="SNc"/>
    <property type="match status" value="1"/>
</dbReference>
<dbReference type="InterPro" id="IPR016071">
    <property type="entry name" value="Staphylococal_nuclease_OB-fold"/>
</dbReference>
<evidence type="ECO:0000256" key="3">
    <source>
        <dbReference type="ARBA" id="ARBA00022801"/>
    </source>
</evidence>
<comment type="caution">
    <text evidence="6">The sequence shown here is derived from an EMBL/GenBank/DDBJ whole genome shotgun (WGS) entry which is preliminary data.</text>
</comment>
<dbReference type="PANTHER" id="PTHR12302:SF3">
    <property type="entry name" value="SERINE_THREONINE-PROTEIN KINASE 31"/>
    <property type="match status" value="1"/>
</dbReference>
<evidence type="ECO:0000313" key="7">
    <source>
        <dbReference type="Proteomes" id="UP001442494"/>
    </source>
</evidence>
<keyword evidence="3" id="KW-0378">Hydrolase</keyword>
<protein>
    <submittedName>
        <fullName evidence="6">Thermonuclease family protein</fullName>
    </submittedName>
</protein>
<evidence type="ECO:0000256" key="1">
    <source>
        <dbReference type="ARBA" id="ARBA00022722"/>
    </source>
</evidence>
<evidence type="ECO:0000259" key="5">
    <source>
        <dbReference type="PROSITE" id="PS50830"/>
    </source>
</evidence>
<keyword evidence="7" id="KW-1185">Reference proteome</keyword>
<dbReference type="EMBL" id="JAMPKK010000043">
    <property type="protein sequence ID" value="MEP0866401.1"/>
    <property type="molecule type" value="Genomic_DNA"/>
</dbReference>
<reference evidence="6 7" key="1">
    <citation type="submission" date="2022-04" db="EMBL/GenBank/DDBJ databases">
        <title>Positive selection, recombination, and allopatry shape intraspecific diversity of widespread and dominant cyanobacteria.</title>
        <authorList>
            <person name="Wei J."/>
            <person name="Shu W."/>
            <person name="Hu C."/>
        </authorList>
    </citation>
    <scope>NUCLEOTIDE SEQUENCE [LARGE SCALE GENOMIC DNA]</scope>
    <source>
        <strain evidence="6 7">GB2-A5</strain>
    </source>
</reference>
<evidence type="ECO:0000256" key="4">
    <source>
        <dbReference type="SAM" id="SignalP"/>
    </source>
</evidence>
<dbReference type="Gene3D" id="2.40.50.90">
    <property type="match status" value="1"/>
</dbReference>
<dbReference type="Proteomes" id="UP001442494">
    <property type="component" value="Unassembled WGS sequence"/>
</dbReference>
<organism evidence="6 7">
    <name type="scientific">Funiculus sociatus GB2-A5</name>
    <dbReference type="NCBI Taxonomy" id="2933946"/>
    <lineage>
        <taxon>Bacteria</taxon>
        <taxon>Bacillati</taxon>
        <taxon>Cyanobacteriota</taxon>
        <taxon>Cyanophyceae</taxon>
        <taxon>Coleofasciculales</taxon>
        <taxon>Coleofasciculaceae</taxon>
        <taxon>Funiculus</taxon>
    </lineage>
</organism>
<accession>A0ABV0JSM9</accession>
<feature type="domain" description="TNase-like" evidence="5">
    <location>
        <begin position="32"/>
        <end position="176"/>
    </location>
</feature>
<evidence type="ECO:0000313" key="6">
    <source>
        <dbReference type="EMBL" id="MEP0866401.1"/>
    </source>
</evidence>
<dbReference type="RefSeq" id="WP_190422762.1">
    <property type="nucleotide sequence ID" value="NZ_JAMPKK010000043.1"/>
</dbReference>